<dbReference type="Proteomes" id="UP000321935">
    <property type="component" value="Unassembled WGS sequence"/>
</dbReference>
<evidence type="ECO:0000259" key="2">
    <source>
        <dbReference type="Pfam" id="PF13472"/>
    </source>
</evidence>
<sequence length="311" mass="35461">MMNRVALVFLLFIIPSLSAFSQSEYAIPEDVRRIVFLGNSITYSGQYISYIESYFRLKHPEREIEWINVGLPSETVSGLSEDNHAGGAFLRPDLHERLDRVFEQLKPDLVFVNYGMNDGIYLPLDEVRFQKYKDGIDWLDAKISEIGAHAIFVTPPIFDPLKGAAYANVLDNYSDWLVSRRYTDEWKVLDIHWPMRKYLEDQRGLDSAFYLAKDGVHPGEVGHWLMAKEILLGLGESEVKDFADIHEAFASFANGESILSLIAMRQAILRDAWLRSTGHLRPGLNEGIPLDEAQEKAKEIAEQIKVLLKSN</sequence>
<evidence type="ECO:0000313" key="4">
    <source>
        <dbReference type="Proteomes" id="UP000321935"/>
    </source>
</evidence>
<dbReference type="Gene3D" id="3.40.50.1110">
    <property type="entry name" value="SGNH hydrolase"/>
    <property type="match status" value="1"/>
</dbReference>
<dbReference type="InterPro" id="IPR013830">
    <property type="entry name" value="SGNH_hydro"/>
</dbReference>
<dbReference type="InterPro" id="IPR051532">
    <property type="entry name" value="Ester_Hydrolysis_Enzymes"/>
</dbReference>
<organism evidence="3 4">
    <name type="scientific">Algoriphagus aquimarinus</name>
    <dbReference type="NCBI Taxonomy" id="237018"/>
    <lineage>
        <taxon>Bacteria</taxon>
        <taxon>Pseudomonadati</taxon>
        <taxon>Bacteroidota</taxon>
        <taxon>Cytophagia</taxon>
        <taxon>Cytophagales</taxon>
        <taxon>Cyclobacteriaceae</taxon>
        <taxon>Algoriphagus</taxon>
    </lineage>
</organism>
<evidence type="ECO:0000313" key="3">
    <source>
        <dbReference type="EMBL" id="TXE05947.1"/>
    </source>
</evidence>
<dbReference type="AlphaFoldDB" id="A0A5C7ACM3"/>
<dbReference type="InterPro" id="IPR036514">
    <property type="entry name" value="SGNH_hydro_sf"/>
</dbReference>
<comment type="caution">
    <text evidence="3">The sequence shown here is derived from an EMBL/GenBank/DDBJ whole genome shotgun (WGS) entry which is preliminary data.</text>
</comment>
<reference evidence="3 4" key="1">
    <citation type="submission" date="2019-08" db="EMBL/GenBank/DDBJ databases">
        <title>Genomes sequence of Algoriphagus aquimarinus ACAM450.</title>
        <authorList>
            <person name="Bowman J.P."/>
        </authorList>
    </citation>
    <scope>NUCLEOTIDE SEQUENCE [LARGE SCALE GENOMIC DNA]</scope>
    <source>
        <strain evidence="3 4">ACAM 450</strain>
    </source>
</reference>
<gene>
    <name evidence="3" type="ORF">ESV85_17085</name>
</gene>
<evidence type="ECO:0000256" key="1">
    <source>
        <dbReference type="SAM" id="SignalP"/>
    </source>
</evidence>
<feature type="chain" id="PRO_5022769817" evidence="1">
    <location>
        <begin position="22"/>
        <end position="311"/>
    </location>
</feature>
<name>A0A5C7ACM3_9BACT</name>
<keyword evidence="1" id="KW-0732">Signal</keyword>
<feature type="domain" description="SGNH hydrolase-type esterase" evidence="2">
    <location>
        <begin position="36"/>
        <end position="224"/>
    </location>
</feature>
<dbReference type="OrthoDB" id="9774205at2"/>
<dbReference type="Pfam" id="PF13472">
    <property type="entry name" value="Lipase_GDSL_2"/>
    <property type="match status" value="1"/>
</dbReference>
<proteinExistence type="predicted"/>
<feature type="signal peptide" evidence="1">
    <location>
        <begin position="1"/>
        <end position="21"/>
    </location>
</feature>
<dbReference type="PANTHER" id="PTHR30383">
    <property type="entry name" value="THIOESTERASE 1/PROTEASE 1/LYSOPHOSPHOLIPASE L1"/>
    <property type="match status" value="1"/>
</dbReference>
<dbReference type="PANTHER" id="PTHR30383:SF5">
    <property type="entry name" value="SGNH HYDROLASE-TYPE ESTERASE DOMAIN-CONTAINING PROTEIN"/>
    <property type="match status" value="1"/>
</dbReference>
<protein>
    <submittedName>
        <fullName evidence="3">G-D-S-L family lipolytic protein</fullName>
    </submittedName>
</protein>
<dbReference type="CDD" id="cd01834">
    <property type="entry name" value="SGNH_hydrolase_like_2"/>
    <property type="match status" value="1"/>
</dbReference>
<dbReference type="EMBL" id="VORW01000016">
    <property type="protein sequence ID" value="TXE05947.1"/>
    <property type="molecule type" value="Genomic_DNA"/>
</dbReference>
<dbReference type="SUPFAM" id="SSF52266">
    <property type="entry name" value="SGNH hydrolase"/>
    <property type="match status" value="1"/>
</dbReference>
<accession>A0A5C7ACM3</accession>
<dbReference type="GO" id="GO:0004622">
    <property type="term" value="F:phosphatidylcholine lysophospholipase activity"/>
    <property type="evidence" value="ECO:0007669"/>
    <property type="project" value="TreeGrafter"/>
</dbReference>